<proteinExistence type="predicted"/>
<evidence type="ECO:0000313" key="2">
    <source>
        <dbReference type="EMBL" id="OEY70172.1"/>
    </source>
</evidence>
<comment type="caution">
    <text evidence="2">The sequence shown here is derived from an EMBL/GenBank/DDBJ whole genome shotgun (WGS) entry which is preliminary data.</text>
</comment>
<evidence type="ECO:0000256" key="1">
    <source>
        <dbReference type="SAM" id="Phobius"/>
    </source>
</evidence>
<dbReference type="RefSeq" id="WP_070049726.1">
    <property type="nucleotide sequence ID" value="NZ_CBCSDO010000010.1"/>
</dbReference>
<feature type="transmembrane region" description="Helical" evidence="1">
    <location>
        <begin position="125"/>
        <end position="143"/>
    </location>
</feature>
<feature type="transmembrane region" description="Helical" evidence="1">
    <location>
        <begin position="59"/>
        <end position="76"/>
    </location>
</feature>
<keyword evidence="1" id="KW-1133">Transmembrane helix</keyword>
<dbReference type="Proteomes" id="UP000242258">
    <property type="component" value="Unassembled WGS sequence"/>
</dbReference>
<dbReference type="EMBL" id="MKEK01000001">
    <property type="protein sequence ID" value="OEY70172.1"/>
    <property type="molecule type" value="Genomic_DNA"/>
</dbReference>
<organism evidence="2 3">
    <name type="scientific">Rheinheimera salexigens</name>
    <dbReference type="NCBI Taxonomy" id="1628148"/>
    <lineage>
        <taxon>Bacteria</taxon>
        <taxon>Pseudomonadati</taxon>
        <taxon>Pseudomonadota</taxon>
        <taxon>Gammaproteobacteria</taxon>
        <taxon>Chromatiales</taxon>
        <taxon>Chromatiaceae</taxon>
        <taxon>Rheinheimera</taxon>
    </lineage>
</organism>
<dbReference type="AlphaFoldDB" id="A0A1E7Q7K4"/>
<feature type="transmembrane region" description="Helical" evidence="1">
    <location>
        <begin position="155"/>
        <end position="176"/>
    </location>
</feature>
<protein>
    <recommendedName>
        <fullName evidence="4">Urate oxidase N-terminal domain-containing protein</fullName>
    </recommendedName>
</protein>
<keyword evidence="1" id="KW-0472">Membrane</keyword>
<evidence type="ECO:0000313" key="3">
    <source>
        <dbReference type="Proteomes" id="UP000242258"/>
    </source>
</evidence>
<name>A0A1E7Q7K4_9GAMM</name>
<keyword evidence="1" id="KW-0812">Transmembrane</keyword>
<sequence>MDFLVTYELPILRWLHIVAMVYWLGGEWGVFQTSYNVINRKLAMSERKRHMETAYRIDILARTGILLLFPLGFHMGNLWGVQPYGGPWLMGMWVFFGLWLALCWSAFFYRESDTGLKLTKADESIRYFVIPALAIASIASLMGEGPFNAADGQKWFSIKILLFSMALVIGLLLRFIMREWTELFRKLAQEGENQEVEDRLERSIRFGRRLAYCYWVIILTVGFFGAVKPL</sequence>
<feature type="transmembrane region" description="Helical" evidence="1">
    <location>
        <begin position="209"/>
        <end position="227"/>
    </location>
</feature>
<gene>
    <name evidence="2" type="ORF">BI198_11800</name>
</gene>
<dbReference type="OrthoDB" id="3781906at2"/>
<evidence type="ECO:0008006" key="4">
    <source>
        <dbReference type="Google" id="ProtNLM"/>
    </source>
</evidence>
<dbReference type="STRING" id="1628148.BI198_11800"/>
<reference evidence="3" key="1">
    <citation type="submission" date="2016-09" db="EMBL/GenBank/DDBJ databases">
        <authorList>
            <person name="Wan X."/>
            <person name="Hou S."/>
        </authorList>
    </citation>
    <scope>NUCLEOTIDE SEQUENCE [LARGE SCALE GENOMIC DNA]</scope>
    <source>
        <strain evidence="3">KH87</strain>
    </source>
</reference>
<keyword evidence="3" id="KW-1185">Reference proteome</keyword>
<accession>A0A1E7Q7K4</accession>
<feature type="transmembrane region" description="Helical" evidence="1">
    <location>
        <begin position="20"/>
        <end position="38"/>
    </location>
</feature>
<feature type="transmembrane region" description="Helical" evidence="1">
    <location>
        <begin position="88"/>
        <end position="109"/>
    </location>
</feature>